<dbReference type="InterPro" id="IPR004843">
    <property type="entry name" value="Calcineurin-like_PHP"/>
</dbReference>
<gene>
    <name evidence="2" type="ORF">RSSM_02272</name>
</gene>
<evidence type="ECO:0000259" key="1">
    <source>
        <dbReference type="Pfam" id="PF00149"/>
    </source>
</evidence>
<dbReference type="AlphaFoldDB" id="M5UEK4"/>
<reference evidence="2 3" key="1">
    <citation type="journal article" date="2013" name="Mar. Genomics">
        <title>Expression of sulfatases in Rhodopirellula baltica and the diversity of sulfatases in the genus Rhodopirellula.</title>
        <authorList>
            <person name="Wegner C.E."/>
            <person name="Richter-Heitmann T."/>
            <person name="Klindworth A."/>
            <person name="Klockow C."/>
            <person name="Richter M."/>
            <person name="Achstetter T."/>
            <person name="Glockner F.O."/>
            <person name="Harder J."/>
        </authorList>
    </citation>
    <scope>NUCLEOTIDE SEQUENCE [LARGE SCALE GENOMIC DNA]</scope>
    <source>
        <strain evidence="2 3">SM41</strain>
    </source>
</reference>
<dbReference type="Gene3D" id="3.60.21.10">
    <property type="match status" value="1"/>
</dbReference>
<dbReference type="PANTHER" id="PTHR46546:SF4">
    <property type="entry name" value="SHEWANELLA-LIKE PROTEIN PHOSPHATASE 1"/>
    <property type="match status" value="1"/>
</dbReference>
<sequence length="363" mass="42209">MSNKQAEKAIKIGKVKPRYHGREWISVDLPDDACDWTHGGEKSIITENGEFGELIDVLRELNDQNHWKWPRRKHYFISDLHADVDALAASLVASGGVKQLGQSPLDFKLTKEGRKATFVIGGDCFDKGPNNLELLRGVRQLKDQSPRVRILAGNHDIRLLFGMRVVGEKKDVRNEHFFIRAGQKIIPLLKEVWEAHVSKKSMRSIPDTATCRRRLFPRDSWFEEFPKIDGADIVPAQMERELNRIAKKIQNFERLCGDQELDLRQVYAATRQWRRMFLKKGGEFRWFYGDLRLCYRSGSFLFVHAGVDDVVTKMLLRRGVPYINRKFRTAMREAPFDFYYGSLCNTIRTKYRDVDRPFTRKGA</sequence>
<proteinExistence type="predicted"/>
<dbReference type="CDD" id="cd00838">
    <property type="entry name" value="MPP_superfamily"/>
    <property type="match status" value="1"/>
</dbReference>
<feature type="domain" description="Calcineurin-like phosphoesterase" evidence="1">
    <location>
        <begin position="76"/>
        <end position="163"/>
    </location>
</feature>
<feature type="non-terminal residue" evidence="2">
    <location>
        <position position="363"/>
    </location>
</feature>
<dbReference type="GO" id="GO:0016787">
    <property type="term" value="F:hydrolase activity"/>
    <property type="evidence" value="ECO:0007669"/>
    <property type="project" value="InterPro"/>
</dbReference>
<evidence type="ECO:0000313" key="3">
    <source>
        <dbReference type="Proteomes" id="UP000011885"/>
    </source>
</evidence>
<dbReference type="InterPro" id="IPR029052">
    <property type="entry name" value="Metallo-depent_PP-like"/>
</dbReference>
<dbReference type="OrthoDB" id="9779903at2"/>
<keyword evidence="3" id="KW-1185">Reference proteome</keyword>
<evidence type="ECO:0000313" key="2">
    <source>
        <dbReference type="EMBL" id="EMI56276.1"/>
    </source>
</evidence>
<name>M5UEK4_9BACT</name>
<accession>M5UEK4</accession>
<organism evidence="2 3">
    <name type="scientific">Rhodopirellula sallentina SM41</name>
    <dbReference type="NCBI Taxonomy" id="1263870"/>
    <lineage>
        <taxon>Bacteria</taxon>
        <taxon>Pseudomonadati</taxon>
        <taxon>Planctomycetota</taxon>
        <taxon>Planctomycetia</taxon>
        <taxon>Pirellulales</taxon>
        <taxon>Pirellulaceae</taxon>
        <taxon>Rhodopirellula</taxon>
    </lineage>
</organism>
<dbReference type="Pfam" id="PF00149">
    <property type="entry name" value="Metallophos"/>
    <property type="match status" value="1"/>
</dbReference>
<protein>
    <submittedName>
        <fullName evidence="2">Metallophosphoesterase-like protein</fullName>
    </submittedName>
</protein>
<dbReference type="PANTHER" id="PTHR46546">
    <property type="entry name" value="SHEWANELLA-LIKE PROTEIN PHOSPHATASE 1"/>
    <property type="match status" value="1"/>
</dbReference>
<dbReference type="Proteomes" id="UP000011885">
    <property type="component" value="Unassembled WGS sequence"/>
</dbReference>
<dbReference type="SUPFAM" id="SSF56300">
    <property type="entry name" value="Metallo-dependent phosphatases"/>
    <property type="match status" value="1"/>
</dbReference>
<dbReference type="RefSeq" id="WP_008677669.1">
    <property type="nucleotide sequence ID" value="NZ_ANOH01000157.1"/>
</dbReference>
<dbReference type="EMBL" id="ANOH01000157">
    <property type="protein sequence ID" value="EMI56276.1"/>
    <property type="molecule type" value="Genomic_DNA"/>
</dbReference>
<comment type="caution">
    <text evidence="2">The sequence shown here is derived from an EMBL/GenBank/DDBJ whole genome shotgun (WGS) entry which is preliminary data.</text>
</comment>